<gene>
    <name evidence="3" type="ORF">GCM10010502_53000</name>
</gene>
<dbReference type="PANTHER" id="PTHR37828:SF1">
    <property type="entry name" value="YCII-RELATED DOMAIN-CONTAINING PROTEIN"/>
    <property type="match status" value="1"/>
</dbReference>
<evidence type="ECO:0000313" key="3">
    <source>
        <dbReference type="EMBL" id="GGU92854.1"/>
    </source>
</evidence>
<sequence>MTLPVRDGLAVRRCWCASDPGRRLCVTVRLPIAMMAIMFILELTYTAPLDRIEAAHPEHVAWLDSHYESGVFIASGPKDPRDGAVIVAVGADRAQIEDIAKGDPYSVAGLAEYTITNFRAMRTSPALEEYRHQRPA</sequence>
<dbReference type="PANTHER" id="PTHR37828">
    <property type="entry name" value="GSR2449 PROTEIN"/>
    <property type="match status" value="1"/>
</dbReference>
<feature type="domain" description="YCII-related" evidence="2">
    <location>
        <begin position="38"/>
        <end position="119"/>
    </location>
</feature>
<dbReference type="AlphaFoldDB" id="A0A8H9HWP3"/>
<accession>A0A8H9HWP3</accession>
<evidence type="ECO:0000259" key="2">
    <source>
        <dbReference type="Pfam" id="PF03795"/>
    </source>
</evidence>
<comment type="caution">
    <text evidence="3">The sequence shown here is derived from an EMBL/GenBank/DDBJ whole genome shotgun (WGS) entry which is preliminary data.</text>
</comment>
<comment type="similarity">
    <text evidence="1">Belongs to the YciI family.</text>
</comment>
<evidence type="ECO:0000313" key="4">
    <source>
        <dbReference type="Proteomes" id="UP000610124"/>
    </source>
</evidence>
<evidence type="ECO:0000256" key="1">
    <source>
        <dbReference type="ARBA" id="ARBA00007689"/>
    </source>
</evidence>
<protein>
    <recommendedName>
        <fullName evidence="2">YCII-related domain-containing protein</fullName>
    </recommendedName>
</protein>
<reference evidence="3 4" key="1">
    <citation type="journal article" date="2014" name="Int. J. Syst. Evol. Microbiol.">
        <title>Complete genome sequence of Corynebacterium casei LMG S-19264T (=DSM 44701T), isolated from a smear-ripened cheese.</title>
        <authorList>
            <consortium name="US DOE Joint Genome Institute (JGI-PGF)"/>
            <person name="Walter F."/>
            <person name="Albersmeier A."/>
            <person name="Kalinowski J."/>
            <person name="Ruckert C."/>
        </authorList>
    </citation>
    <scope>NUCLEOTIDE SEQUENCE [LARGE SCALE GENOMIC DNA]</scope>
    <source>
        <strain evidence="3 4">JCM 4434</strain>
    </source>
</reference>
<dbReference type="SUPFAM" id="SSF54909">
    <property type="entry name" value="Dimeric alpha+beta barrel"/>
    <property type="match status" value="1"/>
</dbReference>
<dbReference type="InterPro" id="IPR011008">
    <property type="entry name" value="Dimeric_a/b-barrel"/>
</dbReference>
<dbReference type="EMBL" id="BMUB01000014">
    <property type="protein sequence ID" value="GGU92854.1"/>
    <property type="molecule type" value="Genomic_DNA"/>
</dbReference>
<dbReference type="InterPro" id="IPR005545">
    <property type="entry name" value="YCII"/>
</dbReference>
<proteinExistence type="inferred from homology"/>
<dbReference type="Proteomes" id="UP000610124">
    <property type="component" value="Unassembled WGS sequence"/>
</dbReference>
<dbReference type="Pfam" id="PF03795">
    <property type="entry name" value="YCII"/>
    <property type="match status" value="1"/>
</dbReference>
<name>A0A8H9HWP3_KITAU</name>
<organism evidence="3 4">
    <name type="scientific">Kitasatospora aureofaciens</name>
    <name type="common">Streptomyces aureofaciens</name>
    <dbReference type="NCBI Taxonomy" id="1894"/>
    <lineage>
        <taxon>Bacteria</taxon>
        <taxon>Bacillati</taxon>
        <taxon>Actinomycetota</taxon>
        <taxon>Actinomycetes</taxon>
        <taxon>Kitasatosporales</taxon>
        <taxon>Streptomycetaceae</taxon>
        <taxon>Kitasatospora</taxon>
    </lineage>
</organism>
<dbReference type="Gene3D" id="3.30.70.1060">
    <property type="entry name" value="Dimeric alpha+beta barrel"/>
    <property type="match status" value="1"/>
</dbReference>